<evidence type="ECO:0000313" key="2">
    <source>
        <dbReference type="EMBL" id="GJD81607.1"/>
    </source>
</evidence>
<organism evidence="2 3">
    <name type="scientific">Methylobacterium gregans</name>
    <dbReference type="NCBI Taxonomy" id="374424"/>
    <lineage>
        <taxon>Bacteria</taxon>
        <taxon>Pseudomonadati</taxon>
        <taxon>Pseudomonadota</taxon>
        <taxon>Alphaproteobacteria</taxon>
        <taxon>Hyphomicrobiales</taxon>
        <taxon>Methylobacteriaceae</taxon>
        <taxon>Methylobacterium</taxon>
    </lineage>
</organism>
<comment type="caution">
    <text evidence="2">The sequence shown here is derived from an EMBL/GenBank/DDBJ whole genome shotgun (WGS) entry which is preliminary data.</text>
</comment>
<protein>
    <recommendedName>
        <fullName evidence="4">Outer membrane efflux protein</fullName>
    </recommendedName>
</protein>
<gene>
    <name evidence="2" type="ORF">NBEOAGPD_4861</name>
</gene>
<dbReference type="Proteomes" id="UP001055108">
    <property type="component" value="Unassembled WGS sequence"/>
</dbReference>
<reference evidence="2" key="1">
    <citation type="journal article" date="2016" name="Front. Microbiol.">
        <title>Genome Sequence of the Piezophilic, Mesophilic Sulfate-Reducing Bacterium Desulfovibrio indicus J2T.</title>
        <authorList>
            <person name="Cao J."/>
            <person name="Maignien L."/>
            <person name="Shao Z."/>
            <person name="Alain K."/>
            <person name="Jebbar M."/>
        </authorList>
    </citation>
    <scope>NUCLEOTIDE SEQUENCE</scope>
    <source>
        <strain evidence="2">NBRC 103626</strain>
    </source>
</reference>
<evidence type="ECO:0000313" key="3">
    <source>
        <dbReference type="Proteomes" id="UP001055108"/>
    </source>
</evidence>
<dbReference type="AlphaFoldDB" id="A0AA37HWH0"/>
<keyword evidence="1" id="KW-0732">Signal</keyword>
<dbReference type="RefSeq" id="WP_238306840.1">
    <property type="nucleotide sequence ID" value="NZ_BPQM01000149.1"/>
</dbReference>
<keyword evidence="3" id="KW-1185">Reference proteome</keyword>
<evidence type="ECO:0008006" key="4">
    <source>
        <dbReference type="Google" id="ProtNLM"/>
    </source>
</evidence>
<evidence type="ECO:0000256" key="1">
    <source>
        <dbReference type="SAM" id="SignalP"/>
    </source>
</evidence>
<sequence>MPIPTLRMPTLCLLAAVALPGTAEAQVTPDLNSWNRSLSYQSDMRSQQLSQTSELNTLRMQAQRNVQFAPAPIVAPGVVLRRGGFSARGPRHSGVRTGRTGLDRSLDTGVCIGC</sequence>
<feature type="chain" id="PRO_5041360929" description="Outer membrane efflux protein" evidence="1">
    <location>
        <begin position="26"/>
        <end position="114"/>
    </location>
</feature>
<accession>A0AA37HWH0</accession>
<reference evidence="2" key="2">
    <citation type="submission" date="2021-08" db="EMBL/GenBank/DDBJ databases">
        <authorList>
            <person name="Tani A."/>
            <person name="Ola A."/>
            <person name="Ogura Y."/>
            <person name="Katsura K."/>
            <person name="Hayashi T."/>
        </authorList>
    </citation>
    <scope>NUCLEOTIDE SEQUENCE</scope>
    <source>
        <strain evidence="2">NBRC 103626</strain>
    </source>
</reference>
<proteinExistence type="predicted"/>
<dbReference type="EMBL" id="BPQM01000149">
    <property type="protein sequence ID" value="GJD81607.1"/>
    <property type="molecule type" value="Genomic_DNA"/>
</dbReference>
<name>A0AA37HWH0_9HYPH</name>
<feature type="signal peptide" evidence="1">
    <location>
        <begin position="1"/>
        <end position="25"/>
    </location>
</feature>